<keyword evidence="1" id="KW-0472">Membrane</keyword>
<dbReference type="OrthoDB" id="2804045at2759"/>
<evidence type="ECO:0000259" key="2">
    <source>
        <dbReference type="Pfam" id="PF20151"/>
    </source>
</evidence>
<keyword evidence="1" id="KW-0812">Transmembrane</keyword>
<feature type="transmembrane region" description="Helical" evidence="1">
    <location>
        <begin position="216"/>
        <end position="237"/>
    </location>
</feature>
<organism evidence="3 4">
    <name type="scientific">Lentinus tigrinus ALCF2SS1-6</name>
    <dbReference type="NCBI Taxonomy" id="1328759"/>
    <lineage>
        <taxon>Eukaryota</taxon>
        <taxon>Fungi</taxon>
        <taxon>Dikarya</taxon>
        <taxon>Basidiomycota</taxon>
        <taxon>Agaricomycotina</taxon>
        <taxon>Agaricomycetes</taxon>
        <taxon>Polyporales</taxon>
        <taxon>Polyporaceae</taxon>
        <taxon>Lentinus</taxon>
    </lineage>
</organism>
<feature type="transmembrane region" description="Helical" evidence="1">
    <location>
        <begin position="82"/>
        <end position="101"/>
    </location>
</feature>
<accession>A0A5C2S9Z6</accession>
<feature type="domain" description="DUF6533" evidence="2">
    <location>
        <begin position="13"/>
        <end position="58"/>
    </location>
</feature>
<dbReference type="InterPro" id="IPR045340">
    <property type="entry name" value="DUF6533"/>
</dbReference>
<keyword evidence="1" id="KW-1133">Transmembrane helix</keyword>
<name>A0A5C2S9Z6_9APHY</name>
<evidence type="ECO:0000256" key="1">
    <source>
        <dbReference type="SAM" id="Phobius"/>
    </source>
</evidence>
<evidence type="ECO:0000313" key="3">
    <source>
        <dbReference type="EMBL" id="RPD59934.1"/>
    </source>
</evidence>
<keyword evidence="4" id="KW-1185">Reference proteome</keyword>
<reference evidence="3" key="1">
    <citation type="journal article" date="2018" name="Genome Biol. Evol.">
        <title>Genomics and development of Lentinus tigrinus, a white-rot wood-decaying mushroom with dimorphic fruiting bodies.</title>
        <authorList>
            <person name="Wu B."/>
            <person name="Xu Z."/>
            <person name="Knudson A."/>
            <person name="Carlson A."/>
            <person name="Chen N."/>
            <person name="Kovaka S."/>
            <person name="LaButti K."/>
            <person name="Lipzen A."/>
            <person name="Pennachio C."/>
            <person name="Riley R."/>
            <person name="Schakwitz W."/>
            <person name="Umezawa K."/>
            <person name="Ohm R.A."/>
            <person name="Grigoriev I.V."/>
            <person name="Nagy L.G."/>
            <person name="Gibbons J."/>
            <person name="Hibbett D."/>
        </authorList>
    </citation>
    <scope>NUCLEOTIDE SEQUENCE [LARGE SCALE GENOMIC DNA]</scope>
    <source>
        <strain evidence="3">ALCF2SS1-6</strain>
    </source>
</reference>
<gene>
    <name evidence="3" type="ORF">L227DRAFT_575933</name>
</gene>
<evidence type="ECO:0000313" key="4">
    <source>
        <dbReference type="Proteomes" id="UP000313359"/>
    </source>
</evidence>
<dbReference type="Proteomes" id="UP000313359">
    <property type="component" value="Unassembled WGS sequence"/>
</dbReference>
<dbReference type="AlphaFoldDB" id="A0A5C2S9Z6"/>
<dbReference type="Pfam" id="PF20151">
    <property type="entry name" value="DUF6533"/>
    <property type="match status" value="1"/>
</dbReference>
<dbReference type="EMBL" id="ML122268">
    <property type="protein sequence ID" value="RPD59934.1"/>
    <property type="molecule type" value="Genomic_DNA"/>
</dbReference>
<feature type="transmembrane region" description="Helical" evidence="1">
    <location>
        <begin position="107"/>
        <end position="127"/>
    </location>
</feature>
<feature type="transmembrane region" description="Helical" evidence="1">
    <location>
        <begin position="243"/>
        <end position="264"/>
    </location>
</feature>
<protein>
    <recommendedName>
        <fullName evidence="2">DUF6533 domain-containing protein</fullName>
    </recommendedName>
</protein>
<proteinExistence type="predicted"/>
<sequence length="341" mass="37762">MAAAFQSIVTSDYCTFAAATLIVFEYFVHLPREINLFWKGRLTGASVLFLTNRYLSLLSQTSSLPNPTSDKSCAILVRADRAFLLLSYFPWAVFSGLRTYALCPHHWHLGSALGMLVFLLSSVPIGINFAGYHWLSTEITPILGCVNEVLVPTLQLAKDFTIASRTCLIVADLIVLGVTWRTAYRTTQLARIAVGTGEQTQRHDTYSGTLLRDGTLYFLVLAILNVLHLLFTMLSIASDTNSSISYVTLFTDPITTILVSRFLLDLQEIHQYQADSQLSSSSAGQHSIRFSRAIGSLGSSLPSPGDTWFEDERLEEDASDENECNEVGHEMDTFADAMKGY</sequence>